<dbReference type="PANTHER" id="PTHR16301">
    <property type="entry name" value="IMPACT-RELATED"/>
    <property type="match status" value="1"/>
</dbReference>
<dbReference type="Pfam" id="PF01205">
    <property type="entry name" value="Impact_N"/>
    <property type="match status" value="1"/>
</dbReference>
<keyword evidence="5" id="KW-0810">Translation regulation</keyword>
<evidence type="ECO:0000259" key="7">
    <source>
        <dbReference type="PROSITE" id="PS50908"/>
    </source>
</evidence>
<dbReference type="InterPro" id="IPR001498">
    <property type="entry name" value="Impact_N"/>
</dbReference>
<evidence type="ECO:0000256" key="1">
    <source>
        <dbReference type="ARBA" id="ARBA00004496"/>
    </source>
</evidence>
<dbReference type="GO" id="GO:0005737">
    <property type="term" value="C:cytoplasm"/>
    <property type="evidence" value="ECO:0007669"/>
    <property type="project" value="UniProtKB-SubCell"/>
</dbReference>
<reference evidence="8" key="1">
    <citation type="submission" date="2021-12" db="EMBL/GenBank/DDBJ databases">
        <authorList>
            <person name="King R."/>
        </authorList>
    </citation>
    <scope>NUCLEOTIDE SEQUENCE</scope>
</reference>
<keyword evidence="4" id="KW-0678">Repressor</keyword>
<keyword evidence="6" id="KW-0346">Stress response</keyword>
<evidence type="ECO:0000313" key="8">
    <source>
        <dbReference type="EMBL" id="CAG9792385.1"/>
    </source>
</evidence>
<dbReference type="InterPro" id="IPR023582">
    <property type="entry name" value="Impact"/>
</dbReference>
<evidence type="ECO:0000256" key="3">
    <source>
        <dbReference type="ARBA" id="ARBA00022490"/>
    </source>
</evidence>
<feature type="domain" description="RWD" evidence="7">
    <location>
        <begin position="1"/>
        <end position="74"/>
    </location>
</feature>
<proteinExistence type="inferred from homology"/>
<dbReference type="EMBL" id="OU893335">
    <property type="protein sequence ID" value="CAG9792385.1"/>
    <property type="molecule type" value="Genomic_DNA"/>
</dbReference>
<protein>
    <recommendedName>
        <fullName evidence="7">RWD domain-containing protein</fullName>
    </recommendedName>
</protein>
<reference evidence="8" key="2">
    <citation type="submission" date="2022-10" db="EMBL/GenBank/DDBJ databases">
        <authorList>
            <consortium name="ENA_rothamsted_submissions"/>
            <consortium name="culmorum"/>
            <person name="King R."/>
        </authorList>
    </citation>
    <scope>NUCLEOTIDE SEQUENCE</scope>
</reference>
<dbReference type="Pfam" id="PF05773">
    <property type="entry name" value="RWD"/>
    <property type="match status" value="2"/>
</dbReference>
<evidence type="ECO:0000256" key="2">
    <source>
        <dbReference type="ARBA" id="ARBA00007665"/>
    </source>
</evidence>
<keyword evidence="9" id="KW-1185">Reference proteome</keyword>
<sequence length="281" mass="32059">MKIKEGDKEVLFYISMPPTYSEFGPPKYELSAPWLDRKAKAKLLHELDTISIENIGEVSVYLLIEHIRSSLESYRPLVVFVLNCPEITHGDVIVDRKSVFQGHAAEVHSLDDVKSVLAKLKENKKISSAKHNMMKDVEALNAIYNDVWTVESKATRSYSMRIKEGDKEVLFYITMPPTYPEFGPPKYELSAPWLGRKAKAKLLHELDMISISVLAKLKENKKISSAKHNMYAYRMKESTAKGTEVVLQDFDEDGEAHAGSRLMHLMKVMDLDNTLVIVTRW</sequence>
<dbReference type="Proteomes" id="UP001153714">
    <property type="component" value="Chromosome 4"/>
</dbReference>
<comment type="similarity">
    <text evidence="2">Belongs to the IMPACT family.</text>
</comment>
<dbReference type="Gene3D" id="3.30.230.30">
    <property type="entry name" value="Impact, N-terminal domain"/>
    <property type="match status" value="2"/>
</dbReference>
<dbReference type="SUPFAM" id="SSF54495">
    <property type="entry name" value="UBC-like"/>
    <property type="match status" value="2"/>
</dbReference>
<dbReference type="OrthoDB" id="69641at2759"/>
<dbReference type="GO" id="GO:0006446">
    <property type="term" value="P:regulation of translational initiation"/>
    <property type="evidence" value="ECO:0007669"/>
    <property type="project" value="TreeGrafter"/>
</dbReference>
<dbReference type="InterPro" id="IPR020568">
    <property type="entry name" value="Ribosomal_Su5_D2-typ_SF"/>
</dbReference>
<dbReference type="AlphaFoldDB" id="A0A9N9WHV1"/>
<dbReference type="PROSITE" id="PS50908">
    <property type="entry name" value="RWD"/>
    <property type="match status" value="2"/>
</dbReference>
<evidence type="ECO:0000256" key="5">
    <source>
        <dbReference type="ARBA" id="ARBA00022845"/>
    </source>
</evidence>
<dbReference type="InterPro" id="IPR006575">
    <property type="entry name" value="RWD_dom"/>
</dbReference>
<evidence type="ECO:0000256" key="6">
    <source>
        <dbReference type="ARBA" id="ARBA00023016"/>
    </source>
</evidence>
<organism evidence="8 9">
    <name type="scientific">Diatraea saccharalis</name>
    <name type="common">sugarcane borer</name>
    <dbReference type="NCBI Taxonomy" id="40085"/>
    <lineage>
        <taxon>Eukaryota</taxon>
        <taxon>Metazoa</taxon>
        <taxon>Ecdysozoa</taxon>
        <taxon>Arthropoda</taxon>
        <taxon>Hexapoda</taxon>
        <taxon>Insecta</taxon>
        <taxon>Pterygota</taxon>
        <taxon>Neoptera</taxon>
        <taxon>Endopterygota</taxon>
        <taxon>Lepidoptera</taxon>
        <taxon>Glossata</taxon>
        <taxon>Ditrysia</taxon>
        <taxon>Pyraloidea</taxon>
        <taxon>Crambidae</taxon>
        <taxon>Crambinae</taxon>
        <taxon>Diatraea</taxon>
    </lineage>
</organism>
<name>A0A9N9WHV1_9NEOP</name>
<dbReference type="PANTHER" id="PTHR16301:SF25">
    <property type="entry name" value="PROTEIN IMPACT"/>
    <property type="match status" value="1"/>
</dbReference>
<dbReference type="InterPro" id="IPR036956">
    <property type="entry name" value="Impact_N_sf"/>
</dbReference>
<feature type="domain" description="RWD" evidence="7">
    <location>
        <begin position="135"/>
        <end position="233"/>
    </location>
</feature>
<accession>A0A9N9WHV1</accession>
<dbReference type="InterPro" id="IPR016135">
    <property type="entry name" value="UBQ-conjugating_enzyme/RWD"/>
</dbReference>
<dbReference type="SUPFAM" id="SSF54211">
    <property type="entry name" value="Ribosomal protein S5 domain 2-like"/>
    <property type="match status" value="2"/>
</dbReference>
<dbReference type="GO" id="GO:0140469">
    <property type="term" value="P:GCN2-mediated signaling"/>
    <property type="evidence" value="ECO:0007669"/>
    <property type="project" value="TreeGrafter"/>
</dbReference>
<dbReference type="Gene3D" id="3.10.110.10">
    <property type="entry name" value="Ubiquitin Conjugating Enzyme"/>
    <property type="match status" value="1"/>
</dbReference>
<evidence type="ECO:0000256" key="4">
    <source>
        <dbReference type="ARBA" id="ARBA00022491"/>
    </source>
</evidence>
<gene>
    <name evidence="8" type="ORF">DIATSA_LOCUS9920</name>
</gene>
<keyword evidence="3" id="KW-0963">Cytoplasm</keyword>
<comment type="subcellular location">
    <subcellularLocation>
        <location evidence="1">Cytoplasm</location>
    </subcellularLocation>
</comment>
<evidence type="ECO:0000313" key="9">
    <source>
        <dbReference type="Proteomes" id="UP001153714"/>
    </source>
</evidence>